<dbReference type="OrthoDB" id="10264738at2759"/>
<evidence type="ECO:0000256" key="1">
    <source>
        <dbReference type="SAM" id="MobiDB-lite"/>
    </source>
</evidence>
<name>A0A843U908_COLES</name>
<proteinExistence type="predicted"/>
<evidence type="ECO:0000313" key="3">
    <source>
        <dbReference type="Proteomes" id="UP000652761"/>
    </source>
</evidence>
<feature type="region of interest" description="Disordered" evidence="1">
    <location>
        <begin position="160"/>
        <end position="202"/>
    </location>
</feature>
<dbReference type="AlphaFoldDB" id="A0A843U908"/>
<comment type="caution">
    <text evidence="2">The sequence shown here is derived from an EMBL/GenBank/DDBJ whole genome shotgun (WGS) entry which is preliminary data.</text>
</comment>
<keyword evidence="3" id="KW-1185">Reference proteome</keyword>
<sequence length="234" mass="26033">SEQTFEYMSPEALLNVSWDTEITILGLFNRLRSLMEMCILIPGVSPQHRPGVAKDHGGFSPASWKCTEEFFANQMKNRDPLKLGFPNIWALRLVRQLLVWHPKCENALGIKGYPFCQDDAKQEPNALPLWQLPIFFPTWDSGGPAIAGGRFPAITAAGGFRRSSESGHRGGFRRSPVAVSGDRRNPATAADSGDCRRPPSPAVVFGDRRRRRFPAIAGIRRAAAVSGDCRRRRF</sequence>
<feature type="non-terminal residue" evidence="2">
    <location>
        <position position="1"/>
    </location>
</feature>
<evidence type="ECO:0000313" key="2">
    <source>
        <dbReference type="EMBL" id="MQL80088.1"/>
    </source>
</evidence>
<gene>
    <name evidence="2" type="ORF">Taro_012513</name>
</gene>
<organism evidence="2 3">
    <name type="scientific">Colocasia esculenta</name>
    <name type="common">Wild taro</name>
    <name type="synonym">Arum esculentum</name>
    <dbReference type="NCBI Taxonomy" id="4460"/>
    <lineage>
        <taxon>Eukaryota</taxon>
        <taxon>Viridiplantae</taxon>
        <taxon>Streptophyta</taxon>
        <taxon>Embryophyta</taxon>
        <taxon>Tracheophyta</taxon>
        <taxon>Spermatophyta</taxon>
        <taxon>Magnoliopsida</taxon>
        <taxon>Liliopsida</taxon>
        <taxon>Araceae</taxon>
        <taxon>Aroideae</taxon>
        <taxon>Colocasieae</taxon>
        <taxon>Colocasia</taxon>
    </lineage>
</organism>
<dbReference type="EMBL" id="NMUH01000489">
    <property type="protein sequence ID" value="MQL80088.1"/>
    <property type="molecule type" value="Genomic_DNA"/>
</dbReference>
<dbReference type="Proteomes" id="UP000652761">
    <property type="component" value="Unassembled WGS sequence"/>
</dbReference>
<reference evidence="2" key="1">
    <citation type="submission" date="2017-07" db="EMBL/GenBank/DDBJ databases">
        <title>Taro Niue Genome Assembly and Annotation.</title>
        <authorList>
            <person name="Atibalentja N."/>
            <person name="Keating K."/>
            <person name="Fields C.J."/>
        </authorList>
    </citation>
    <scope>NUCLEOTIDE SEQUENCE</scope>
    <source>
        <strain evidence="2">Niue_2</strain>
        <tissue evidence="2">Leaf</tissue>
    </source>
</reference>
<protein>
    <submittedName>
        <fullName evidence="2">Uncharacterized protein</fullName>
    </submittedName>
</protein>
<accession>A0A843U908</accession>